<organism evidence="2 3">
    <name type="scientific">Araneus ventricosus</name>
    <name type="common">Orbweaver spider</name>
    <name type="synonym">Epeira ventricosa</name>
    <dbReference type="NCBI Taxonomy" id="182803"/>
    <lineage>
        <taxon>Eukaryota</taxon>
        <taxon>Metazoa</taxon>
        <taxon>Ecdysozoa</taxon>
        <taxon>Arthropoda</taxon>
        <taxon>Chelicerata</taxon>
        <taxon>Arachnida</taxon>
        <taxon>Araneae</taxon>
        <taxon>Araneomorphae</taxon>
        <taxon>Entelegynae</taxon>
        <taxon>Araneoidea</taxon>
        <taxon>Araneidae</taxon>
        <taxon>Araneus</taxon>
    </lineage>
</organism>
<evidence type="ECO:0000313" key="3">
    <source>
        <dbReference type="Proteomes" id="UP000499080"/>
    </source>
</evidence>
<comment type="caution">
    <text evidence="2">The sequence shown here is derived from an EMBL/GenBank/DDBJ whole genome shotgun (WGS) entry which is preliminary data.</text>
</comment>
<dbReference type="AlphaFoldDB" id="A0A4Y2ESP0"/>
<reference evidence="2 3" key="1">
    <citation type="journal article" date="2019" name="Sci. Rep.">
        <title>Orb-weaving spider Araneus ventricosus genome elucidates the spidroin gene catalogue.</title>
        <authorList>
            <person name="Kono N."/>
            <person name="Nakamura H."/>
            <person name="Ohtoshi R."/>
            <person name="Moran D.A.P."/>
            <person name="Shinohara A."/>
            <person name="Yoshida Y."/>
            <person name="Fujiwara M."/>
            <person name="Mori M."/>
            <person name="Tomita M."/>
            <person name="Arakawa K."/>
        </authorList>
    </citation>
    <scope>NUCLEOTIDE SEQUENCE [LARGE SCALE GENOMIC DNA]</scope>
</reference>
<accession>A0A4Y2ESP0</accession>
<feature type="region of interest" description="Disordered" evidence="1">
    <location>
        <begin position="40"/>
        <end position="81"/>
    </location>
</feature>
<sequence>MNTSLPSLLQQTEVDDMMRGHGLAKPKHFNYHFTSDAPLHPKLWKPYRGTREGRRRKNEKQGGMAEAAGRPRAANNGHVAPATNDNLWAALPPADVRGQPMGGFFRADGALAPPSVSL</sequence>
<protein>
    <submittedName>
        <fullName evidence="2">Uncharacterized protein</fullName>
    </submittedName>
</protein>
<dbReference type="Proteomes" id="UP000499080">
    <property type="component" value="Unassembled WGS sequence"/>
</dbReference>
<keyword evidence="3" id="KW-1185">Reference proteome</keyword>
<evidence type="ECO:0000313" key="2">
    <source>
        <dbReference type="EMBL" id="GBM31188.1"/>
    </source>
</evidence>
<evidence type="ECO:0000256" key="1">
    <source>
        <dbReference type="SAM" id="MobiDB-lite"/>
    </source>
</evidence>
<gene>
    <name evidence="2" type="ORF">AVEN_242602_1</name>
</gene>
<name>A0A4Y2ESP0_ARAVE</name>
<proteinExistence type="predicted"/>
<dbReference type="EMBL" id="BGPR01000677">
    <property type="protein sequence ID" value="GBM31188.1"/>
    <property type="molecule type" value="Genomic_DNA"/>
</dbReference>